<dbReference type="FunFam" id="3.40.50.300:FF:000005">
    <property type="entry name" value="ATP-dependent Clp protease ATP-binding subunit ClpX"/>
    <property type="match status" value="1"/>
</dbReference>
<feature type="binding site" evidence="6 7">
    <location>
        <position position="16"/>
    </location>
    <ligand>
        <name>Zn(2+)</name>
        <dbReference type="ChEBI" id="CHEBI:29105"/>
    </ligand>
</feature>
<dbReference type="InterPro" id="IPR010603">
    <property type="entry name" value="Znf_CppX_C4"/>
</dbReference>
<keyword evidence="2 6" id="KW-0547">Nucleotide-binding</keyword>
<dbReference type="Gene3D" id="1.10.8.60">
    <property type="match status" value="1"/>
</dbReference>
<dbReference type="SMART" id="SM00994">
    <property type="entry name" value="zf-C4_ClpX"/>
    <property type="match status" value="1"/>
</dbReference>
<keyword evidence="9" id="KW-0378">Hydrolase</keyword>
<keyword evidence="5 6" id="KW-0143">Chaperone</keyword>
<dbReference type="InterPro" id="IPR059188">
    <property type="entry name" value="Znf_CLPX-like"/>
</dbReference>
<dbReference type="FunFam" id="1.10.8.60:FF:000002">
    <property type="entry name" value="ATP-dependent Clp protease ATP-binding subunit ClpX"/>
    <property type="match status" value="1"/>
</dbReference>
<evidence type="ECO:0000256" key="5">
    <source>
        <dbReference type="ARBA" id="ARBA00023186"/>
    </source>
</evidence>
<feature type="binding site" evidence="6 7">
    <location>
        <position position="35"/>
    </location>
    <ligand>
        <name>Zn(2+)</name>
        <dbReference type="ChEBI" id="CHEBI:29105"/>
    </ligand>
</feature>
<dbReference type="GO" id="GO:0005524">
    <property type="term" value="F:ATP binding"/>
    <property type="evidence" value="ECO:0007669"/>
    <property type="project" value="UniProtKB-UniRule"/>
</dbReference>
<dbReference type="GO" id="GO:0140662">
    <property type="term" value="F:ATP-dependent protein folding chaperone"/>
    <property type="evidence" value="ECO:0007669"/>
    <property type="project" value="InterPro"/>
</dbReference>
<evidence type="ECO:0000256" key="7">
    <source>
        <dbReference type="PROSITE-ProRule" id="PRU01250"/>
    </source>
</evidence>
<feature type="binding site" evidence="6 7">
    <location>
        <position position="38"/>
    </location>
    <ligand>
        <name>Zn(2+)</name>
        <dbReference type="ChEBI" id="CHEBI:29105"/>
    </ligand>
</feature>
<keyword evidence="1 6" id="KW-0479">Metal-binding</keyword>
<dbReference type="Proteomes" id="UP000218775">
    <property type="component" value="Unassembled WGS sequence"/>
</dbReference>
<dbReference type="Pfam" id="PF07724">
    <property type="entry name" value="AAA_2"/>
    <property type="match status" value="1"/>
</dbReference>
<dbReference type="EMBL" id="NVUK01000016">
    <property type="protein sequence ID" value="PCI77497.1"/>
    <property type="molecule type" value="Genomic_DNA"/>
</dbReference>
<dbReference type="InterPro" id="IPR046425">
    <property type="entry name" value="ClpX_bact"/>
</dbReference>
<keyword evidence="3 6" id="KW-0862">Zinc</keyword>
<dbReference type="GO" id="GO:0008233">
    <property type="term" value="F:peptidase activity"/>
    <property type="evidence" value="ECO:0007669"/>
    <property type="project" value="UniProtKB-KW"/>
</dbReference>
<dbReference type="NCBIfam" id="TIGR00382">
    <property type="entry name" value="clpX"/>
    <property type="match status" value="1"/>
</dbReference>
<organism evidence="9 10">
    <name type="scientific">Aerophobetes bacterium</name>
    <dbReference type="NCBI Taxonomy" id="2030807"/>
    <lineage>
        <taxon>Bacteria</taxon>
        <taxon>Candidatus Aerophobota</taxon>
    </lineage>
</organism>
<dbReference type="PANTHER" id="PTHR48102">
    <property type="entry name" value="ATP-DEPENDENT CLP PROTEASE ATP-BINDING SUBUNIT CLPX-LIKE, MITOCHONDRIAL-RELATED"/>
    <property type="match status" value="1"/>
</dbReference>
<dbReference type="GO" id="GO:0008270">
    <property type="term" value="F:zinc ion binding"/>
    <property type="evidence" value="ECO:0007669"/>
    <property type="project" value="UniProtKB-UniRule"/>
</dbReference>
<evidence type="ECO:0000313" key="10">
    <source>
        <dbReference type="Proteomes" id="UP000218775"/>
    </source>
</evidence>
<dbReference type="NCBIfam" id="NF003745">
    <property type="entry name" value="PRK05342.1"/>
    <property type="match status" value="1"/>
</dbReference>
<accession>A0A2A4X627</accession>
<dbReference type="HAMAP" id="MF_00175">
    <property type="entry name" value="ClpX"/>
    <property type="match status" value="1"/>
</dbReference>
<dbReference type="GO" id="GO:0051603">
    <property type="term" value="P:proteolysis involved in protein catabolic process"/>
    <property type="evidence" value="ECO:0007669"/>
    <property type="project" value="TreeGrafter"/>
</dbReference>
<evidence type="ECO:0000256" key="2">
    <source>
        <dbReference type="ARBA" id="ARBA00022741"/>
    </source>
</evidence>
<dbReference type="InterPro" id="IPR003593">
    <property type="entry name" value="AAA+_ATPase"/>
</dbReference>
<dbReference type="Pfam" id="PF06689">
    <property type="entry name" value="zf-C4_ClpX"/>
    <property type="match status" value="1"/>
</dbReference>
<dbReference type="GO" id="GO:0046983">
    <property type="term" value="F:protein dimerization activity"/>
    <property type="evidence" value="ECO:0007669"/>
    <property type="project" value="UniProtKB-UniRule"/>
</dbReference>
<dbReference type="PANTHER" id="PTHR48102:SF7">
    <property type="entry name" value="ATP-DEPENDENT CLP PROTEASE ATP-BINDING SUBUNIT CLPX-LIKE, MITOCHONDRIAL"/>
    <property type="match status" value="1"/>
</dbReference>
<feature type="binding site" evidence="6 7">
    <location>
        <position position="13"/>
    </location>
    <ligand>
        <name>Zn(2+)</name>
        <dbReference type="ChEBI" id="CHEBI:29105"/>
    </ligand>
</feature>
<dbReference type="InterPro" id="IPR038366">
    <property type="entry name" value="Znf_CppX_C4_sf"/>
</dbReference>
<dbReference type="Gene3D" id="6.20.220.10">
    <property type="entry name" value="ClpX chaperone, C4-type zinc finger domain"/>
    <property type="match status" value="1"/>
</dbReference>
<gene>
    <name evidence="6" type="primary">clpX</name>
    <name evidence="9" type="ORF">COB21_03010</name>
</gene>
<comment type="caution">
    <text evidence="9">The sequence shown here is derived from an EMBL/GenBank/DDBJ whole genome shotgun (WGS) entry which is preliminary data.</text>
</comment>
<dbReference type="InterPro" id="IPR003959">
    <property type="entry name" value="ATPase_AAA_core"/>
</dbReference>
<dbReference type="InterPro" id="IPR004487">
    <property type="entry name" value="Clp_protease_ATP-bd_su_ClpX"/>
</dbReference>
<evidence type="ECO:0000256" key="6">
    <source>
        <dbReference type="HAMAP-Rule" id="MF_00175"/>
    </source>
</evidence>
<feature type="binding site" evidence="6">
    <location>
        <begin position="115"/>
        <end position="122"/>
    </location>
    <ligand>
        <name>ATP</name>
        <dbReference type="ChEBI" id="CHEBI:30616"/>
    </ligand>
</feature>
<reference evidence="10" key="1">
    <citation type="submission" date="2017-08" db="EMBL/GenBank/DDBJ databases">
        <title>A dynamic microbial community with high functional redundancy inhabits the cold, oxic subseafloor aquifer.</title>
        <authorList>
            <person name="Tully B.J."/>
            <person name="Wheat C.G."/>
            <person name="Glazer B.T."/>
            <person name="Huber J.A."/>
        </authorList>
    </citation>
    <scope>NUCLEOTIDE SEQUENCE [LARGE SCALE GENOMIC DNA]</scope>
</reference>
<proteinExistence type="inferred from homology"/>
<evidence type="ECO:0000256" key="4">
    <source>
        <dbReference type="ARBA" id="ARBA00022840"/>
    </source>
</evidence>
<keyword evidence="9" id="KW-0645">Protease</keyword>
<dbReference type="GO" id="GO:0016887">
    <property type="term" value="F:ATP hydrolysis activity"/>
    <property type="evidence" value="ECO:0007669"/>
    <property type="project" value="InterPro"/>
</dbReference>
<dbReference type="InterPro" id="IPR019489">
    <property type="entry name" value="Clp_ATPase_C"/>
</dbReference>
<dbReference type="Gene3D" id="3.40.50.300">
    <property type="entry name" value="P-loop containing nucleotide triphosphate hydrolases"/>
    <property type="match status" value="1"/>
</dbReference>
<keyword evidence="4 6" id="KW-0067">ATP-binding</keyword>
<dbReference type="SUPFAM" id="SSF57716">
    <property type="entry name" value="Glucocorticoid receptor-like (DNA-binding domain)"/>
    <property type="match status" value="1"/>
</dbReference>
<dbReference type="InterPro" id="IPR027417">
    <property type="entry name" value="P-loop_NTPase"/>
</dbReference>
<name>A0A2A4X627_UNCAE</name>
<evidence type="ECO:0000256" key="3">
    <source>
        <dbReference type="ARBA" id="ARBA00022833"/>
    </source>
</evidence>
<evidence type="ECO:0000313" key="9">
    <source>
        <dbReference type="EMBL" id="PCI77497.1"/>
    </source>
</evidence>
<evidence type="ECO:0000259" key="8">
    <source>
        <dbReference type="PROSITE" id="PS51902"/>
    </source>
</evidence>
<dbReference type="SMART" id="SM00382">
    <property type="entry name" value="AAA"/>
    <property type="match status" value="1"/>
</dbReference>
<evidence type="ECO:0000256" key="1">
    <source>
        <dbReference type="ARBA" id="ARBA00022723"/>
    </source>
</evidence>
<dbReference type="PROSITE" id="PS51902">
    <property type="entry name" value="CLPX_ZB"/>
    <property type="match status" value="1"/>
</dbReference>
<dbReference type="CDD" id="cd19497">
    <property type="entry name" value="RecA-like_ClpX"/>
    <property type="match status" value="1"/>
</dbReference>
<protein>
    <recommendedName>
        <fullName evidence="6">ATP-dependent Clp protease ATP-binding subunit ClpX</fullName>
    </recommendedName>
</protein>
<dbReference type="GO" id="GO:0051082">
    <property type="term" value="F:unfolded protein binding"/>
    <property type="evidence" value="ECO:0007669"/>
    <property type="project" value="UniProtKB-UniRule"/>
</dbReference>
<comment type="function">
    <text evidence="6">ATP-dependent specificity component of the Clp protease. It directs the protease to specific substrates. Can perform chaperone functions in the absence of ClpP.</text>
</comment>
<dbReference type="SMART" id="SM01086">
    <property type="entry name" value="ClpB_D2-small"/>
    <property type="match status" value="1"/>
</dbReference>
<dbReference type="Pfam" id="PF10431">
    <property type="entry name" value="ClpB_D2-small"/>
    <property type="match status" value="1"/>
</dbReference>
<dbReference type="GO" id="GO:0051301">
    <property type="term" value="P:cell division"/>
    <property type="evidence" value="ECO:0007669"/>
    <property type="project" value="TreeGrafter"/>
</dbReference>
<dbReference type="AlphaFoldDB" id="A0A2A4X627"/>
<dbReference type="InterPro" id="IPR050052">
    <property type="entry name" value="ATP-dep_Clp_protease_ClpX"/>
</dbReference>
<sequence>MTEQSQQPQPPKCSFCGRVEEQVEKLISGPDAYICDKCIRLCIDIVDKKKVKHELKVLKPKEIKERLDAYIIGQENAKRTIAVAVYNHFKRVRARQSDGDTKREYSKSNVLLLGPTGSGKTLIARTLAQIIDVPFAIADATTLTEAGYVGEDVENIILRLVQNADYDIERAENGIIYIDEIDKIRKTSGNVSITRDVSGEGVQQSLLKIVEGTIANIPPKGGRKHPNQEYIKINTENILFIVGGAFVNLDKIIAKRLGKGVIGFDVANKTKVFDPTEKNYLLSKIETEDLIAFGLIPEFVGRFNSIANCNELMLEDLVAILTEPKNAIIKQYKHLFEEDGVKLDFSEDSLKAIATKAKKSDTGARALRMIVENLLIDLMYEVPSDPTIKEIFIEESCVTSDEPPTISRDKKDAM</sequence>
<comment type="subunit">
    <text evidence="6">Component of the ClpX-ClpP complex. Forms a hexameric ring that, in the presence of ATP, binds to fourteen ClpP subunits assembled into a disk-like structure with a central cavity, resembling the structure of eukaryotic proteasomes.</text>
</comment>
<dbReference type="SUPFAM" id="SSF52540">
    <property type="entry name" value="P-loop containing nucleoside triphosphate hydrolases"/>
    <property type="match status" value="1"/>
</dbReference>
<comment type="similarity">
    <text evidence="6 7">Belongs to the ClpX chaperone family.</text>
</comment>
<feature type="domain" description="ClpX-type ZB" evidence="8">
    <location>
        <begin position="1"/>
        <end position="54"/>
    </location>
</feature>
<dbReference type="GO" id="GO:0009376">
    <property type="term" value="C:HslUV protease complex"/>
    <property type="evidence" value="ECO:0007669"/>
    <property type="project" value="TreeGrafter"/>
</dbReference>